<reference evidence="2 3" key="1">
    <citation type="journal article" date="2018" name="Evol. Lett.">
        <title>Horizontal gene cluster transfer increased hallucinogenic mushroom diversity.</title>
        <authorList>
            <person name="Reynolds H.T."/>
            <person name="Vijayakumar V."/>
            <person name="Gluck-Thaler E."/>
            <person name="Korotkin H.B."/>
            <person name="Matheny P.B."/>
            <person name="Slot J.C."/>
        </authorList>
    </citation>
    <scope>NUCLEOTIDE SEQUENCE [LARGE SCALE GENOMIC DNA]</scope>
    <source>
        <strain evidence="2 3">2629</strain>
    </source>
</reference>
<dbReference type="InParanoid" id="A0A409VFK2"/>
<comment type="caution">
    <text evidence="2">The sequence shown here is derived from an EMBL/GenBank/DDBJ whole genome shotgun (WGS) entry which is preliminary data.</text>
</comment>
<feature type="compositionally biased region" description="Basic and acidic residues" evidence="1">
    <location>
        <begin position="582"/>
        <end position="596"/>
    </location>
</feature>
<dbReference type="OrthoDB" id="74545at2759"/>
<feature type="region of interest" description="Disordered" evidence="1">
    <location>
        <begin position="877"/>
        <end position="925"/>
    </location>
</feature>
<evidence type="ECO:0000313" key="3">
    <source>
        <dbReference type="Proteomes" id="UP000284842"/>
    </source>
</evidence>
<dbReference type="AlphaFoldDB" id="A0A409VFK2"/>
<protein>
    <recommendedName>
        <fullName evidence="4">Reverse transcriptase domain-containing protein</fullName>
    </recommendedName>
</protein>
<feature type="region of interest" description="Disordered" evidence="1">
    <location>
        <begin position="431"/>
        <end position="454"/>
    </location>
</feature>
<feature type="compositionally biased region" description="Low complexity" evidence="1">
    <location>
        <begin position="668"/>
        <end position="678"/>
    </location>
</feature>
<evidence type="ECO:0008006" key="4">
    <source>
        <dbReference type="Google" id="ProtNLM"/>
    </source>
</evidence>
<feature type="compositionally biased region" description="Acidic residues" evidence="1">
    <location>
        <begin position="899"/>
        <end position="920"/>
    </location>
</feature>
<evidence type="ECO:0000256" key="1">
    <source>
        <dbReference type="SAM" id="MobiDB-lite"/>
    </source>
</evidence>
<keyword evidence="3" id="KW-1185">Reference proteome</keyword>
<feature type="region of interest" description="Disordered" evidence="1">
    <location>
        <begin position="662"/>
        <end position="683"/>
    </location>
</feature>
<dbReference type="EMBL" id="NHTK01006078">
    <property type="protein sequence ID" value="PPQ65030.1"/>
    <property type="molecule type" value="Genomic_DNA"/>
</dbReference>
<accession>A0A409VFK2</accession>
<organism evidence="2 3">
    <name type="scientific">Panaeolus cyanescens</name>
    <dbReference type="NCBI Taxonomy" id="181874"/>
    <lineage>
        <taxon>Eukaryota</taxon>
        <taxon>Fungi</taxon>
        <taxon>Dikarya</taxon>
        <taxon>Basidiomycota</taxon>
        <taxon>Agaricomycotina</taxon>
        <taxon>Agaricomycetes</taxon>
        <taxon>Agaricomycetidae</taxon>
        <taxon>Agaricales</taxon>
        <taxon>Agaricineae</taxon>
        <taxon>Galeropsidaceae</taxon>
        <taxon>Panaeolus</taxon>
    </lineage>
</organism>
<name>A0A409VFK2_9AGAR</name>
<feature type="region of interest" description="Disordered" evidence="1">
    <location>
        <begin position="579"/>
        <end position="606"/>
    </location>
</feature>
<gene>
    <name evidence="2" type="ORF">CVT24_008178</name>
</gene>
<proteinExistence type="predicted"/>
<dbReference type="STRING" id="181874.A0A409VFK2"/>
<evidence type="ECO:0000313" key="2">
    <source>
        <dbReference type="EMBL" id="PPQ65030.1"/>
    </source>
</evidence>
<sequence length="1143" mass="126933">MSSTATNSNNTQKPHSSSFGQTLQFITSIKLSELEKQSIAYKAHSESALAVSHSVLHATSPTTAEVIKAVEQLSKCIKSWTGSGSLSHAKPYTGIVSGTLQLKNLEYWLQQAAHDPEFAVQGGSDYAKRWLRVLESHIKKTQMRFDAAMLFGRLFNEWIGSGNSSAVVYQGPGEDDADEGSLAGASEEASTFSEFVEVGRKEMYEQKQKLISIIFDAHPIDTDALTSYLEDLFSGDEARRALERLRVELKLYGNHLLQQKLTKMDVSNAIKGLLTSGLMDEEKRTTLKAFQENSAAMEELASVLSMRIAGLGGKDGWKWPEEGVRVEMRRALNGKYRAFTDPDIIDALLLQHLGIAWQVKLKQALIRFFDSKAWSRPPPVPHHLREKWKAQLGDDGSHSIQNLRKQNYRKFFFVSQLSDSLKGAQAYDDLVDAPDNANNNDDDGYPSNDPSKSPAQIKQKLLNIIQTECYLNTSLHGTHTILRSDLEWFGPSLPHQSILTVLEFLGMGKKWVRFYKEFLEAPVKFTGAGGFGEGVAGGQGTEEAVRVRQRGTPISYALSVVCGEAVLFIMDYAVNRRSGAPKTEDKAGSEKGKASEGDDEAETSDTQREGVCLYRMHDDLWVWDRKKENVARAWTEMRKFAGLAGLKFNEAKTGCVVVGQGDGDKATTDASTSTSNTAPIDTDDDLVLPNGDIRWGFLLFSPSTSSSTSLNDNPTSAPRFVIDQAQVDQHIKELRRQLAATKSVFGWVNLWNKYMRFFVRNFGAAGGTNDDGSGKMANCAVEREAVVDVVDTLARIQREVFEGDDATDLGLGGQPATSGKTRTALEYLRSTLESRFGVKDLPDGYFYFPISSGGLEIWNPMVEVLAMERRGKPLIAFEEKDDEAKSQGKKKAKTGAVSDSDEEDSDEGLNSESDETEDTDSTISYSTWDDEDDYYFPEDKYLASSKFPARMRYDRKAYKTLKEAWDTNEERRRGAELYAPTGFRARGGFKEPKLPQGDYTDEFMSKEEYESLREGWLKDWAESYEDMLEYVDMCEVVCVPKVRELIAANAGGAAAVPVFRGGRGRGRGRGAANVGRGGAVGLSPAQRAISEGWESMSFYDRWITSVYGEEVVERFGGLDVVDQSLIPVGMVQLFKTSRMKLDQ</sequence>
<dbReference type="Proteomes" id="UP000284842">
    <property type="component" value="Unassembled WGS sequence"/>
</dbReference>
<dbReference type="PANTHER" id="PTHR37015:SF2">
    <property type="entry name" value="REVERSE TRANSCRIPTASE DOMAIN-CONTAINING PROTEIN"/>
    <property type="match status" value="1"/>
</dbReference>
<dbReference type="PANTHER" id="PTHR37015">
    <property type="entry name" value="REVERSE TRANSCRIPTASE DOMAIN-CONTAINING PROTEIN"/>
    <property type="match status" value="1"/>
</dbReference>